<keyword evidence="10" id="KW-0813">Transport</keyword>
<dbReference type="Proteomes" id="UP000319257">
    <property type="component" value="Unassembled WGS sequence"/>
</dbReference>
<dbReference type="Pfam" id="PF04506">
    <property type="entry name" value="Rft-1"/>
    <property type="match status" value="1"/>
</dbReference>
<feature type="transmembrane region" description="Helical" evidence="10">
    <location>
        <begin position="535"/>
        <end position="552"/>
    </location>
</feature>
<evidence type="ECO:0000256" key="5">
    <source>
        <dbReference type="ARBA" id="ARBA00022824"/>
    </source>
</evidence>
<feature type="transmembrane region" description="Helical" evidence="10">
    <location>
        <begin position="504"/>
        <end position="523"/>
    </location>
</feature>
<proteinExistence type="inferred from homology"/>
<gene>
    <name evidence="12" type="ORF">E0L32_008723</name>
</gene>
<evidence type="ECO:0000313" key="13">
    <source>
        <dbReference type="Proteomes" id="UP000319257"/>
    </source>
</evidence>
<keyword evidence="4 10" id="KW-0812">Transmembrane</keyword>
<comment type="subcellular location">
    <subcellularLocation>
        <location evidence="1 10">Endoplasmic reticulum membrane</location>
        <topology evidence="1 10">Multi-pass membrane protein</topology>
    </subcellularLocation>
</comment>
<evidence type="ECO:0000256" key="10">
    <source>
        <dbReference type="RuleBase" id="RU365067"/>
    </source>
</evidence>
<dbReference type="STRING" id="1093900.A0A507B001"/>
<dbReference type="RefSeq" id="XP_030992029.1">
    <property type="nucleotide sequence ID" value="XM_031143609.1"/>
</dbReference>
<evidence type="ECO:0000256" key="9">
    <source>
        <dbReference type="ARBA" id="ARBA00045912"/>
    </source>
</evidence>
<sequence>MAQEDKPVSGPSPRPSKGGGGVVRGASLLILLQVGSRALTFVANQVLLRFLTAQLLGISTQLEVYYLSVLFFARESLRVAIQRQAGSGDGGDGKKTDNQAATRARTTQALVNLAYLAILMGIAAAFILGRLYISSVPASTVASTPYLSLSLRLYGIAAVLELLSEPVFVIMQSRLDFGARASAEGIATFLRCFATLGPAVWASRAAAAGTAGNLGTLPFALGQLAYGTGLLAVYLASGTRLARAEGFSLLPGRLRGADYVASYFYQPTLKLAGSMIAQSFVKHILTQGDTFLVSVLSSPTAQGVYALANNYGGLVARLVLQPVEESSRNYFSRLLSSVNSNDEVKDAEAKASLKQAASDLTTLLRLYITLSLPVAAIGFTAAHPLIALVAGPQWSASGAGATLSVFTLYVPLLALNGVLEAFVASVASETQVHAQSAWMGGFSLVFAGAGFLFLRVLDMGARGLVLANGVNMACRIIWCAVFVRSYFRQKGGIDFRIDDASPTAASWAVMAAAAGVVSRASSFRVGSSKDALVELVKLGLIAVPFVAALAIAERNFIRNCYETVRGRRQGASTAAS</sequence>
<keyword evidence="5 10" id="KW-0256">Endoplasmic reticulum</keyword>
<dbReference type="InParanoid" id="A0A507B001"/>
<keyword evidence="7 10" id="KW-0472">Membrane</keyword>
<comment type="pathway">
    <text evidence="2">Protein modification; protein glycosylation.</text>
</comment>
<comment type="caution">
    <text evidence="12">The sequence shown here is derived from an EMBL/GenBank/DDBJ whole genome shotgun (WGS) entry which is preliminary data.</text>
</comment>
<dbReference type="PANTHER" id="PTHR13117">
    <property type="entry name" value="ENDOPLASMIC RETICULUM MULTISPAN TRANSMEMBRANE PROTEIN-RELATED"/>
    <property type="match status" value="1"/>
</dbReference>
<feature type="transmembrane region" description="Helical" evidence="10">
    <location>
        <begin position="438"/>
        <end position="457"/>
    </location>
</feature>
<evidence type="ECO:0000256" key="8">
    <source>
        <dbReference type="ARBA" id="ARBA00044793"/>
    </source>
</evidence>
<keyword evidence="13" id="KW-1185">Reference proteome</keyword>
<dbReference type="GeneID" id="41976170"/>
<comment type="similarity">
    <text evidence="3 10">Belongs to the RFT1 family.</text>
</comment>
<dbReference type="FunCoup" id="A0A507B001">
    <property type="interactions" value="668"/>
</dbReference>
<evidence type="ECO:0000313" key="12">
    <source>
        <dbReference type="EMBL" id="TPX10318.1"/>
    </source>
</evidence>
<dbReference type="InterPro" id="IPR007594">
    <property type="entry name" value="RFT1"/>
</dbReference>
<comment type="caution">
    <text evidence="10">Lacks conserved residue(s) required for the propagation of feature annotation.</text>
</comment>
<evidence type="ECO:0000256" key="3">
    <source>
        <dbReference type="ARBA" id="ARBA00010288"/>
    </source>
</evidence>
<dbReference type="GO" id="GO:0005789">
    <property type="term" value="C:endoplasmic reticulum membrane"/>
    <property type="evidence" value="ECO:0007669"/>
    <property type="project" value="UniProtKB-SubCell"/>
</dbReference>
<comment type="function">
    <text evidence="9 10">Intramembrane glycolipid transporter that operates in the biosynthetic pathway of dolichol-linked oligosaccharides, the glycan precursors employed in protein asparagine (N)-glycosylation. The sequential addition of sugars to dolichol pyrophosphate produces dolichol-linked oligosaccharides containing fourteen sugars, including two GlcNAcs, nine mannoses and three glucoses. Once assembled, the oligosaccharide is transferred from the lipid to nascent proteins by oligosaccharyltransferases. The assembly of dolichol-linked oligosaccharides begins on the cytosolic side of the endoplasmic reticulum membrane and finishes in its lumen. RFT1 could mediate the translocation of the cytosolically oriented intermediate DolPP-GlcNAc2Man5, produced by ALG11, into the ER lumen where dolichol-linked oligosaccharides assembly continues. However, the intramembrane lipid transporter activity could not be confirmed in vitro.</text>
</comment>
<feature type="transmembrane region" description="Helical" evidence="10">
    <location>
        <begin position="51"/>
        <end position="73"/>
    </location>
</feature>
<reference evidence="12 13" key="1">
    <citation type="submission" date="2019-06" db="EMBL/GenBank/DDBJ databases">
        <title>Draft genome sequence of the filamentous fungus Phialemoniopsis curvata isolated from diesel fuel.</title>
        <authorList>
            <person name="Varaljay V.A."/>
            <person name="Lyon W.J."/>
            <person name="Crouch A.L."/>
            <person name="Drake C.E."/>
            <person name="Hollomon J.M."/>
            <person name="Nadeau L.J."/>
            <person name="Nunn H.S."/>
            <person name="Stevenson B.S."/>
            <person name="Bojanowski C.L."/>
            <person name="Crookes-Goodson W.J."/>
        </authorList>
    </citation>
    <scope>NUCLEOTIDE SEQUENCE [LARGE SCALE GENOMIC DNA]</scope>
    <source>
        <strain evidence="12 13">D216</strain>
    </source>
</reference>
<evidence type="ECO:0000256" key="2">
    <source>
        <dbReference type="ARBA" id="ARBA00004922"/>
    </source>
</evidence>
<dbReference type="GO" id="GO:0034203">
    <property type="term" value="P:glycolipid translocation"/>
    <property type="evidence" value="ECO:0007669"/>
    <property type="project" value="TreeGrafter"/>
</dbReference>
<dbReference type="GO" id="GO:0006488">
    <property type="term" value="P:dolichol-linked oligosaccharide biosynthetic process"/>
    <property type="evidence" value="ECO:0007669"/>
    <property type="project" value="InterPro"/>
</dbReference>
<dbReference type="AlphaFoldDB" id="A0A507B001"/>
<evidence type="ECO:0000256" key="6">
    <source>
        <dbReference type="ARBA" id="ARBA00022989"/>
    </source>
</evidence>
<feature type="transmembrane region" description="Helical" evidence="10">
    <location>
        <begin position="463"/>
        <end position="483"/>
    </location>
</feature>
<feature type="transmembrane region" description="Helical" evidence="10">
    <location>
        <begin position="113"/>
        <end position="133"/>
    </location>
</feature>
<accession>A0A507B001</accession>
<dbReference type="EMBL" id="SKBQ01000059">
    <property type="protein sequence ID" value="TPX10318.1"/>
    <property type="molecule type" value="Genomic_DNA"/>
</dbReference>
<evidence type="ECO:0000256" key="4">
    <source>
        <dbReference type="ARBA" id="ARBA00022692"/>
    </source>
</evidence>
<organism evidence="12 13">
    <name type="scientific">Thyridium curvatum</name>
    <dbReference type="NCBI Taxonomy" id="1093900"/>
    <lineage>
        <taxon>Eukaryota</taxon>
        <taxon>Fungi</taxon>
        <taxon>Dikarya</taxon>
        <taxon>Ascomycota</taxon>
        <taxon>Pezizomycotina</taxon>
        <taxon>Sordariomycetes</taxon>
        <taxon>Sordariomycetidae</taxon>
        <taxon>Thyridiales</taxon>
        <taxon>Thyridiaceae</taxon>
        <taxon>Thyridium</taxon>
    </lineage>
</organism>
<keyword evidence="6 10" id="KW-1133">Transmembrane helix</keyword>
<dbReference type="PANTHER" id="PTHR13117:SF5">
    <property type="entry name" value="PROTEIN RFT1 HOMOLOG"/>
    <property type="match status" value="1"/>
</dbReference>
<dbReference type="OrthoDB" id="9979195at2759"/>
<evidence type="ECO:0000256" key="1">
    <source>
        <dbReference type="ARBA" id="ARBA00004477"/>
    </source>
</evidence>
<protein>
    <recommendedName>
        <fullName evidence="8 10">Man(5)GlcNAc(2)-PP-dolichol translocation protein RFT1</fullName>
    </recommendedName>
</protein>
<name>A0A507B001_9PEZI</name>
<evidence type="ECO:0000256" key="7">
    <source>
        <dbReference type="ARBA" id="ARBA00023136"/>
    </source>
</evidence>
<feature type="transmembrane region" description="Helical" evidence="10">
    <location>
        <begin position="153"/>
        <end position="171"/>
    </location>
</feature>
<feature type="region of interest" description="Disordered" evidence="11">
    <location>
        <begin position="1"/>
        <end position="20"/>
    </location>
</feature>
<feature type="transmembrane region" description="Helical" evidence="10">
    <location>
        <begin position="406"/>
        <end position="426"/>
    </location>
</feature>
<evidence type="ECO:0000256" key="11">
    <source>
        <dbReference type="SAM" id="MobiDB-lite"/>
    </source>
</evidence>
<feature type="transmembrane region" description="Helical" evidence="10">
    <location>
        <begin position="364"/>
        <end position="386"/>
    </location>
</feature>